<dbReference type="InterPro" id="IPR051791">
    <property type="entry name" value="Pra-immunoreactive"/>
</dbReference>
<comment type="caution">
    <text evidence="8">The sequence shown here is derived from an EMBL/GenBank/DDBJ whole genome shotgun (WGS) entry which is preliminary data.</text>
</comment>
<dbReference type="RefSeq" id="WP_273843541.1">
    <property type="nucleotide sequence ID" value="NZ_JAQQWT010000006.1"/>
</dbReference>
<dbReference type="InterPro" id="IPR010432">
    <property type="entry name" value="RDD"/>
</dbReference>
<keyword evidence="2" id="KW-1003">Cell membrane</keyword>
<evidence type="ECO:0000256" key="5">
    <source>
        <dbReference type="ARBA" id="ARBA00023136"/>
    </source>
</evidence>
<accession>A0ABV6NBV2</accession>
<keyword evidence="3 6" id="KW-0812">Transmembrane</keyword>
<dbReference type="Pfam" id="PF06271">
    <property type="entry name" value="RDD"/>
    <property type="match status" value="1"/>
</dbReference>
<feature type="transmembrane region" description="Helical" evidence="6">
    <location>
        <begin position="147"/>
        <end position="164"/>
    </location>
</feature>
<evidence type="ECO:0000256" key="4">
    <source>
        <dbReference type="ARBA" id="ARBA00022989"/>
    </source>
</evidence>
<name>A0ABV6NBV2_9BACI</name>
<reference evidence="8 9" key="1">
    <citation type="submission" date="2024-09" db="EMBL/GenBank/DDBJ databases">
        <authorList>
            <person name="Sun Q."/>
            <person name="Mori K."/>
        </authorList>
    </citation>
    <scope>NUCLEOTIDE SEQUENCE [LARGE SCALE GENOMIC DNA]</scope>
    <source>
        <strain evidence="8 9">NCAIM B.02301</strain>
    </source>
</reference>
<evidence type="ECO:0000313" key="8">
    <source>
        <dbReference type="EMBL" id="MFC0557944.1"/>
    </source>
</evidence>
<keyword evidence="4 6" id="KW-1133">Transmembrane helix</keyword>
<evidence type="ECO:0000256" key="2">
    <source>
        <dbReference type="ARBA" id="ARBA00022475"/>
    </source>
</evidence>
<proteinExistence type="predicted"/>
<gene>
    <name evidence="8" type="ORF">ACFFH4_02600</name>
</gene>
<dbReference type="EMBL" id="JBHLTR010000003">
    <property type="protein sequence ID" value="MFC0557944.1"/>
    <property type="molecule type" value="Genomic_DNA"/>
</dbReference>
<evidence type="ECO:0000313" key="9">
    <source>
        <dbReference type="Proteomes" id="UP001589833"/>
    </source>
</evidence>
<sequence length="186" mass="21678">MSEGLEQRKRIVNSRLRKRVKRTEMAKPVHPLPIQEEVTVASPTFYYAGFWMRLWAFLLDLITVFSINLLLVSPFIRLTNIDGLLSLGPYSFETFLGAVVFFFYFAIMTKLYGQTIGKMVMGLKVISTNDEHLKWSQIVFREGVGRLLHQVFFLFYVIYVMVAFTEKKQGLHDIIADTFVIYDRSE</sequence>
<dbReference type="PANTHER" id="PTHR36115">
    <property type="entry name" value="PROLINE-RICH ANTIGEN HOMOLOG-RELATED"/>
    <property type="match status" value="1"/>
</dbReference>
<feature type="domain" description="RDD" evidence="7">
    <location>
        <begin position="47"/>
        <end position="176"/>
    </location>
</feature>
<evidence type="ECO:0000256" key="6">
    <source>
        <dbReference type="SAM" id="Phobius"/>
    </source>
</evidence>
<keyword evidence="5 6" id="KW-0472">Membrane</keyword>
<protein>
    <submittedName>
        <fullName evidence="8">RDD family protein</fullName>
    </submittedName>
</protein>
<evidence type="ECO:0000256" key="3">
    <source>
        <dbReference type="ARBA" id="ARBA00022692"/>
    </source>
</evidence>
<dbReference type="PANTHER" id="PTHR36115:SF9">
    <property type="entry name" value="LMO1584 PROTEIN"/>
    <property type="match status" value="1"/>
</dbReference>
<comment type="subcellular location">
    <subcellularLocation>
        <location evidence="1">Cell membrane</location>
        <topology evidence="1">Multi-pass membrane protein</topology>
    </subcellularLocation>
</comment>
<dbReference type="Proteomes" id="UP001589833">
    <property type="component" value="Unassembled WGS sequence"/>
</dbReference>
<evidence type="ECO:0000259" key="7">
    <source>
        <dbReference type="Pfam" id="PF06271"/>
    </source>
</evidence>
<keyword evidence="9" id="KW-1185">Reference proteome</keyword>
<feature type="transmembrane region" description="Helical" evidence="6">
    <location>
        <begin position="54"/>
        <end position="75"/>
    </location>
</feature>
<feature type="transmembrane region" description="Helical" evidence="6">
    <location>
        <begin position="95"/>
        <end position="113"/>
    </location>
</feature>
<evidence type="ECO:0000256" key="1">
    <source>
        <dbReference type="ARBA" id="ARBA00004651"/>
    </source>
</evidence>
<organism evidence="8 9">
    <name type="scientific">Halalkalibacter alkalisediminis</name>
    <dbReference type="NCBI Taxonomy" id="935616"/>
    <lineage>
        <taxon>Bacteria</taxon>
        <taxon>Bacillati</taxon>
        <taxon>Bacillota</taxon>
        <taxon>Bacilli</taxon>
        <taxon>Bacillales</taxon>
        <taxon>Bacillaceae</taxon>
        <taxon>Halalkalibacter</taxon>
    </lineage>
</organism>